<keyword evidence="5" id="KW-0552">Olfaction</keyword>
<reference evidence="11" key="1">
    <citation type="submission" date="2023-05" db="EMBL/GenBank/DDBJ databases">
        <authorList>
            <person name="Stuckert A."/>
        </authorList>
    </citation>
    <scope>NUCLEOTIDE SEQUENCE</scope>
</reference>
<evidence type="ECO:0000256" key="5">
    <source>
        <dbReference type="ARBA" id="ARBA00022725"/>
    </source>
</evidence>
<dbReference type="InterPro" id="IPR000276">
    <property type="entry name" value="GPCR_Rhodpsn"/>
</dbReference>
<dbReference type="InterPro" id="IPR000725">
    <property type="entry name" value="Olfact_rcpt"/>
</dbReference>
<name>A0ABN9E7C9_9NEOB</name>
<evidence type="ECO:0000256" key="6">
    <source>
        <dbReference type="ARBA" id="ARBA00022989"/>
    </source>
</evidence>
<evidence type="ECO:0000313" key="12">
    <source>
        <dbReference type="Proteomes" id="UP001162483"/>
    </source>
</evidence>
<feature type="transmembrane region" description="Helical" evidence="9">
    <location>
        <begin position="274"/>
        <end position="291"/>
    </location>
</feature>
<protein>
    <recommendedName>
        <fullName evidence="10">G-protein coupled receptors family 1 profile domain-containing protein</fullName>
    </recommendedName>
</protein>
<keyword evidence="12" id="KW-1185">Reference proteome</keyword>
<evidence type="ECO:0000256" key="7">
    <source>
        <dbReference type="ARBA" id="ARBA00023136"/>
    </source>
</evidence>
<accession>A0ABN9E7C9</accession>
<feature type="transmembrane region" description="Helical" evidence="9">
    <location>
        <begin position="146"/>
        <end position="164"/>
    </location>
</feature>
<comment type="subcellular location">
    <subcellularLocation>
        <location evidence="1">Cell membrane</location>
        <topology evidence="1">Multi-pass membrane protein</topology>
    </subcellularLocation>
</comment>
<dbReference type="EMBL" id="CATNWA010015164">
    <property type="protein sequence ID" value="CAI9580159.1"/>
    <property type="molecule type" value="Genomic_DNA"/>
</dbReference>
<gene>
    <name evidence="11" type="ORF">SPARVUS_LOCUS9239906</name>
</gene>
<feature type="transmembrane region" description="Helical" evidence="9">
    <location>
        <begin position="20"/>
        <end position="43"/>
    </location>
</feature>
<feature type="transmembrane region" description="Helical" evidence="9">
    <location>
        <begin position="55"/>
        <end position="75"/>
    </location>
</feature>
<feature type="transmembrane region" description="Helical" evidence="9">
    <location>
        <begin position="204"/>
        <end position="228"/>
    </location>
</feature>
<dbReference type="Proteomes" id="UP001162483">
    <property type="component" value="Unassembled WGS sequence"/>
</dbReference>
<evidence type="ECO:0000259" key="10">
    <source>
        <dbReference type="PROSITE" id="PS50262"/>
    </source>
</evidence>
<dbReference type="SUPFAM" id="SSF81321">
    <property type="entry name" value="Family A G protein-coupled receptor-like"/>
    <property type="match status" value="1"/>
</dbReference>
<keyword evidence="2" id="KW-1003">Cell membrane</keyword>
<dbReference type="PANTHER" id="PTHR26453">
    <property type="entry name" value="OLFACTORY RECEPTOR"/>
    <property type="match status" value="1"/>
</dbReference>
<evidence type="ECO:0000256" key="2">
    <source>
        <dbReference type="ARBA" id="ARBA00022475"/>
    </source>
</evidence>
<dbReference type="CDD" id="cd13954">
    <property type="entry name" value="7tmA_OR"/>
    <property type="match status" value="1"/>
</dbReference>
<evidence type="ECO:0000256" key="8">
    <source>
        <dbReference type="ARBA" id="ARBA00023224"/>
    </source>
</evidence>
<dbReference type="PRINTS" id="PR00237">
    <property type="entry name" value="GPCRRHODOPSN"/>
</dbReference>
<dbReference type="PROSITE" id="PS50262">
    <property type="entry name" value="G_PROTEIN_RECEP_F1_2"/>
    <property type="match status" value="1"/>
</dbReference>
<evidence type="ECO:0000256" key="1">
    <source>
        <dbReference type="ARBA" id="ARBA00004651"/>
    </source>
</evidence>
<evidence type="ECO:0000313" key="11">
    <source>
        <dbReference type="EMBL" id="CAI9580159.1"/>
    </source>
</evidence>
<dbReference type="InterPro" id="IPR017452">
    <property type="entry name" value="GPCR_Rhodpsn_7TM"/>
</dbReference>
<feature type="transmembrane region" description="Helical" evidence="9">
    <location>
        <begin position="240"/>
        <end position="262"/>
    </location>
</feature>
<evidence type="ECO:0000256" key="4">
    <source>
        <dbReference type="ARBA" id="ARBA00022692"/>
    </source>
</evidence>
<evidence type="ECO:0000256" key="3">
    <source>
        <dbReference type="ARBA" id="ARBA00022606"/>
    </source>
</evidence>
<evidence type="ECO:0000256" key="9">
    <source>
        <dbReference type="SAM" id="Phobius"/>
    </source>
</evidence>
<keyword evidence="8" id="KW-0807">Transducer</keyword>
<proteinExistence type="predicted"/>
<organism evidence="11 12">
    <name type="scientific">Staurois parvus</name>
    <dbReference type="NCBI Taxonomy" id="386267"/>
    <lineage>
        <taxon>Eukaryota</taxon>
        <taxon>Metazoa</taxon>
        <taxon>Chordata</taxon>
        <taxon>Craniata</taxon>
        <taxon>Vertebrata</taxon>
        <taxon>Euteleostomi</taxon>
        <taxon>Amphibia</taxon>
        <taxon>Batrachia</taxon>
        <taxon>Anura</taxon>
        <taxon>Neobatrachia</taxon>
        <taxon>Ranoidea</taxon>
        <taxon>Ranidae</taxon>
        <taxon>Staurois</taxon>
    </lineage>
</organism>
<keyword evidence="3" id="KW-0716">Sensory transduction</keyword>
<sequence>MVKEFILMAFSDLAHLQILMSFIILLSYMICVTGNISIIILIIIDPLLHNPMYTFIGIFAFLEIMFATVTVPKLLDNLISEKKNISFLGCFTQLYFFNGLGITECYLLAVMAFDRDLAINNPLHYLSIMNPLHYTVIMNKSQCVKFAVAPWIIGIIIAFIPTIFTAQLEFCGPNEVNHFFCDLAPLQNLACSNPFISNVVTSTAAVFATVIPFVLILGFYVHIIKAILKIKSSEGKQKAFSTCSSHLTVASLFYCTAIVVYVRPKGSHYDKFLALMYTAFTPFLNPFIYTLRNNDVKDSFEEIKTIKNSW</sequence>
<comment type="caution">
    <text evidence="11">The sequence shown here is derived from an EMBL/GenBank/DDBJ whole genome shotgun (WGS) entry which is preliminary data.</text>
</comment>
<dbReference type="PRINTS" id="PR00245">
    <property type="entry name" value="OLFACTORYR"/>
</dbReference>
<keyword evidence="6 9" id="KW-1133">Transmembrane helix</keyword>
<keyword evidence="7 9" id="KW-0472">Membrane</keyword>
<feature type="domain" description="G-protein coupled receptors family 1 profile" evidence="10">
    <location>
        <begin position="34"/>
        <end position="289"/>
    </location>
</feature>
<dbReference type="Pfam" id="PF13853">
    <property type="entry name" value="7tm_4"/>
    <property type="match status" value="1"/>
</dbReference>
<dbReference type="Gene3D" id="1.20.1070.10">
    <property type="entry name" value="Rhodopsin 7-helix transmembrane proteins"/>
    <property type="match status" value="1"/>
</dbReference>
<keyword evidence="4 9" id="KW-0812">Transmembrane</keyword>